<protein>
    <submittedName>
        <fullName evidence="1">Uncharacterized protein</fullName>
    </submittedName>
</protein>
<proteinExistence type="predicted"/>
<reference evidence="1 2" key="1">
    <citation type="submission" date="2024-09" db="EMBL/GenBank/DDBJ databases">
        <title>Rethinking Asexuality: The Enigmatic Case of Functional Sexual Genes in Lepraria (Stereocaulaceae).</title>
        <authorList>
            <person name="Doellman M."/>
            <person name="Sun Y."/>
            <person name="Barcenas-Pena A."/>
            <person name="Lumbsch H.T."/>
            <person name="Grewe F."/>
        </authorList>
    </citation>
    <scope>NUCLEOTIDE SEQUENCE [LARGE SCALE GENOMIC DNA]</scope>
    <source>
        <strain evidence="1 2">Mercado 3170</strain>
    </source>
</reference>
<evidence type="ECO:0000313" key="1">
    <source>
        <dbReference type="EMBL" id="KAL2041175.1"/>
    </source>
</evidence>
<accession>A0ABR4A7V8</accession>
<name>A0ABR4A7V8_9LECA</name>
<dbReference type="EMBL" id="JBEFKJ010000018">
    <property type="protein sequence ID" value="KAL2041175.1"/>
    <property type="molecule type" value="Genomic_DNA"/>
</dbReference>
<organism evidence="1 2">
    <name type="scientific">Stereocaulon virgatum</name>
    <dbReference type="NCBI Taxonomy" id="373712"/>
    <lineage>
        <taxon>Eukaryota</taxon>
        <taxon>Fungi</taxon>
        <taxon>Dikarya</taxon>
        <taxon>Ascomycota</taxon>
        <taxon>Pezizomycotina</taxon>
        <taxon>Lecanoromycetes</taxon>
        <taxon>OSLEUM clade</taxon>
        <taxon>Lecanoromycetidae</taxon>
        <taxon>Lecanorales</taxon>
        <taxon>Lecanorineae</taxon>
        <taxon>Stereocaulaceae</taxon>
        <taxon>Stereocaulon</taxon>
    </lineage>
</organism>
<keyword evidence="2" id="KW-1185">Reference proteome</keyword>
<dbReference type="Proteomes" id="UP001590950">
    <property type="component" value="Unassembled WGS sequence"/>
</dbReference>
<comment type="caution">
    <text evidence="1">The sequence shown here is derived from an EMBL/GenBank/DDBJ whole genome shotgun (WGS) entry which is preliminary data.</text>
</comment>
<gene>
    <name evidence="1" type="ORF">N7G274_006119</name>
</gene>
<sequence length="287" mass="32457">MALFNTQSAIVNLRIGSATPSLILMAKSEELFRFTPDVDEPVIDAIYKIRARGVRQYVLNSQNIKKGKESAVREMVNITCAFATILFAHLCEKNYPGGIVSTKADNRVRIDQWRSLSEQQLIQTMRLTFDDQSIDSTIFEVSKSTCSGKSLDEHLEIPQQILIAYQKLHKNGLDTDLKKLLWRTAVDRMRKLSVIILALSSKKMRKARRLSTLQRTKLYEHNGNASPCFFHQDMGQEVGNRYSCKCMVQFGYLTYRWAISEPGSTTQCPCSAATDGVCSSTPEDLQI</sequence>
<evidence type="ECO:0000313" key="2">
    <source>
        <dbReference type="Proteomes" id="UP001590950"/>
    </source>
</evidence>